<dbReference type="AlphaFoldDB" id="A0A7X5LPE8"/>
<evidence type="ECO:0000259" key="1">
    <source>
        <dbReference type="Pfam" id="PF19834"/>
    </source>
</evidence>
<dbReference type="EMBL" id="JAAAWN010000021">
    <property type="protein sequence ID" value="NDV92335.1"/>
    <property type="molecule type" value="Genomic_DNA"/>
</dbReference>
<reference evidence="2 3" key="1">
    <citation type="submission" date="2020-01" db="EMBL/GenBank/DDBJ databases">
        <authorList>
            <person name="Chen J."/>
            <person name="Zhu S."/>
            <person name="Yang J."/>
        </authorList>
    </citation>
    <scope>NUCLEOTIDE SEQUENCE [LARGE SCALE GENOMIC DNA]</scope>
    <source>
        <strain evidence="2 3">345S023</strain>
    </source>
</reference>
<evidence type="ECO:0000313" key="2">
    <source>
        <dbReference type="EMBL" id="NDV92335.1"/>
    </source>
</evidence>
<proteinExistence type="predicted"/>
<dbReference type="InterPro" id="IPR045632">
    <property type="entry name" value="DUF6314"/>
</dbReference>
<feature type="domain" description="DUF6314" evidence="1">
    <location>
        <begin position="8"/>
        <end position="135"/>
    </location>
</feature>
<comment type="caution">
    <text evidence="2">The sequence shown here is derived from an EMBL/GenBank/DDBJ whole genome shotgun (WGS) entry which is preliminary data.</text>
</comment>
<protein>
    <recommendedName>
        <fullName evidence="1">DUF6314 domain-containing protein</fullName>
    </recommendedName>
</protein>
<gene>
    <name evidence="2" type="ORF">GTH32_14225</name>
</gene>
<dbReference type="Proteomes" id="UP000470213">
    <property type="component" value="Unassembled WGS sequence"/>
</dbReference>
<sequence>MPTLLSDFEGRWELSRTILQSNGDTFSFKGEAKFVRHNMAMLYQEDGYVTAPNGHVMPAQRQYIWQQSSPSKFDMLFDDGRYFHSFSADEPCAKHVCGDDLYRVNYHFSKWPAWSSKWQVKGPRKDYEMLSYYTRIGNRDS</sequence>
<name>A0A7X5LPE8_9ALTE</name>
<keyword evidence="3" id="KW-1185">Reference proteome</keyword>
<accession>A0A7X5LPE8</accession>
<dbReference type="Pfam" id="PF19834">
    <property type="entry name" value="DUF6314"/>
    <property type="match status" value="1"/>
</dbReference>
<evidence type="ECO:0000313" key="3">
    <source>
        <dbReference type="Proteomes" id="UP000470213"/>
    </source>
</evidence>
<organism evidence="2 3">
    <name type="scientific">Alteromonas profundi</name>
    <dbReference type="NCBI Taxonomy" id="2696062"/>
    <lineage>
        <taxon>Bacteria</taxon>
        <taxon>Pseudomonadati</taxon>
        <taxon>Pseudomonadota</taxon>
        <taxon>Gammaproteobacteria</taxon>
        <taxon>Alteromonadales</taxon>
        <taxon>Alteromonadaceae</taxon>
        <taxon>Alteromonas/Salinimonas group</taxon>
        <taxon>Alteromonas</taxon>
    </lineage>
</organism>